<gene>
    <name evidence="1" type="ORF">BOVATA_043390</name>
</gene>
<evidence type="ECO:0000313" key="2">
    <source>
        <dbReference type="Proteomes" id="UP000236319"/>
    </source>
</evidence>
<accession>A0A2H6KIN7</accession>
<dbReference type="AlphaFoldDB" id="A0A2H6KIN7"/>
<dbReference type="RefSeq" id="XP_028869089.1">
    <property type="nucleotide sequence ID" value="XM_029013256.1"/>
</dbReference>
<evidence type="ECO:0000313" key="1">
    <source>
        <dbReference type="EMBL" id="GBE62846.1"/>
    </source>
</evidence>
<organism evidence="1 2">
    <name type="scientific">Babesia ovata</name>
    <dbReference type="NCBI Taxonomy" id="189622"/>
    <lineage>
        <taxon>Eukaryota</taxon>
        <taxon>Sar</taxon>
        <taxon>Alveolata</taxon>
        <taxon>Apicomplexa</taxon>
        <taxon>Aconoidasida</taxon>
        <taxon>Piroplasmida</taxon>
        <taxon>Babesiidae</taxon>
        <taxon>Babesia</taxon>
    </lineage>
</organism>
<dbReference type="GeneID" id="39876616"/>
<proteinExistence type="predicted"/>
<dbReference type="EMBL" id="BDSA01000007">
    <property type="protein sequence ID" value="GBE62846.1"/>
    <property type="molecule type" value="Genomic_DNA"/>
</dbReference>
<dbReference type="Proteomes" id="UP000236319">
    <property type="component" value="Unassembled WGS sequence"/>
</dbReference>
<keyword evidence="2" id="KW-1185">Reference proteome</keyword>
<dbReference type="VEuPathDB" id="PiroplasmaDB:BOVATA_043390"/>
<comment type="caution">
    <text evidence="1">The sequence shown here is derived from an EMBL/GenBank/DDBJ whole genome shotgun (WGS) entry which is preliminary data.</text>
</comment>
<protein>
    <submittedName>
        <fullName evidence="1">NADH dehydrogenase, putative</fullName>
    </submittedName>
</protein>
<sequence>MLGKPFGYVLGQPLEHRVGDVERGDDPECCEAEEEGHTDAVEELVDLAEKVGEVVGVDDLAELRAEITAIFSVIAVQGSRVSKCKSVCVKRRQDAVTAHQCLALAVEVDAMLARSAGTRRAPGACAVNVLKGVEQLLEQVPESPCGVYDPRQIYLRVLLGEGVVGVEGERLEVGAQVSESAHRDRTVRLDRSEWVACKVLVAASVGDAPLWSSGEWCSLVRALVNCAA</sequence>
<reference evidence="1 2" key="1">
    <citation type="journal article" date="2017" name="BMC Genomics">
        <title>Whole-genome assembly of Babesia ovata and comparative genomics between closely related pathogens.</title>
        <authorList>
            <person name="Yamagishi J."/>
            <person name="Asada M."/>
            <person name="Hakimi H."/>
            <person name="Tanaka T.Q."/>
            <person name="Sugimoto C."/>
            <person name="Kawazu S."/>
        </authorList>
    </citation>
    <scope>NUCLEOTIDE SEQUENCE [LARGE SCALE GENOMIC DNA]</scope>
    <source>
        <strain evidence="1 2">Miyake</strain>
    </source>
</reference>
<name>A0A2H6KIN7_9APIC</name>